<protein>
    <submittedName>
        <fullName evidence="2">AAA family ATPase</fullName>
    </submittedName>
</protein>
<dbReference type="FunFam" id="3.40.50.300:FF:001498">
    <property type="entry name" value="ATP-dependent DNA helicase"/>
    <property type="match status" value="1"/>
</dbReference>
<organism evidence="2 3">
    <name type="scientific">Candidatus Pullibacteroides excrementavium</name>
    <dbReference type="NCBI Taxonomy" id="2840905"/>
    <lineage>
        <taxon>Bacteria</taxon>
        <taxon>Pseudomonadati</taxon>
        <taxon>Bacteroidota</taxon>
        <taxon>Bacteroidia</taxon>
        <taxon>Bacteroidales</taxon>
        <taxon>Candidatus Pullibacteroides</taxon>
    </lineage>
</organism>
<reference evidence="2" key="2">
    <citation type="journal article" date="2021" name="PeerJ">
        <title>Extensive microbial diversity within the chicken gut microbiome revealed by metagenomics and culture.</title>
        <authorList>
            <person name="Gilroy R."/>
            <person name="Ravi A."/>
            <person name="Getino M."/>
            <person name="Pursley I."/>
            <person name="Horton D.L."/>
            <person name="Alikhan N.F."/>
            <person name="Baker D."/>
            <person name="Gharbi K."/>
            <person name="Hall N."/>
            <person name="Watson M."/>
            <person name="Adriaenssens E.M."/>
            <person name="Foster-Nyarko E."/>
            <person name="Jarju S."/>
            <person name="Secka A."/>
            <person name="Antonio M."/>
            <person name="Oren A."/>
            <person name="Chaudhuri R.R."/>
            <person name="La Ragione R."/>
            <person name="Hildebrand F."/>
            <person name="Pallen M.J."/>
        </authorList>
    </citation>
    <scope>NUCLEOTIDE SEQUENCE</scope>
    <source>
        <strain evidence="2">2889</strain>
    </source>
</reference>
<dbReference type="GO" id="GO:0006281">
    <property type="term" value="P:DNA repair"/>
    <property type="evidence" value="ECO:0007669"/>
    <property type="project" value="InterPro"/>
</dbReference>
<dbReference type="InterPro" id="IPR051055">
    <property type="entry name" value="PIF1_helicase"/>
</dbReference>
<dbReference type="SMART" id="SM00382">
    <property type="entry name" value="AAA"/>
    <property type="match status" value="1"/>
</dbReference>
<dbReference type="AlphaFoldDB" id="A0A9D9DUQ3"/>
<feature type="non-terminal residue" evidence="2">
    <location>
        <position position="596"/>
    </location>
</feature>
<dbReference type="PANTHER" id="PTHR47642">
    <property type="entry name" value="ATP-DEPENDENT DNA HELICASE"/>
    <property type="match status" value="1"/>
</dbReference>
<dbReference type="CDD" id="cd18809">
    <property type="entry name" value="SF1_C_RecD"/>
    <property type="match status" value="1"/>
</dbReference>
<dbReference type="Proteomes" id="UP000823612">
    <property type="component" value="Unassembled WGS sequence"/>
</dbReference>
<dbReference type="Pfam" id="PF05970">
    <property type="entry name" value="PIF1"/>
    <property type="match status" value="1"/>
</dbReference>
<dbReference type="InterPro" id="IPR027417">
    <property type="entry name" value="P-loop_NTPase"/>
</dbReference>
<evidence type="ECO:0000313" key="3">
    <source>
        <dbReference type="Proteomes" id="UP000823612"/>
    </source>
</evidence>
<dbReference type="GO" id="GO:0000723">
    <property type="term" value="P:telomere maintenance"/>
    <property type="evidence" value="ECO:0007669"/>
    <property type="project" value="InterPro"/>
</dbReference>
<dbReference type="Gene3D" id="3.40.50.300">
    <property type="entry name" value="P-loop containing nucleotide triphosphate hydrolases"/>
    <property type="match status" value="2"/>
</dbReference>
<dbReference type="InterPro" id="IPR003593">
    <property type="entry name" value="AAA+_ATPase"/>
</dbReference>
<feature type="domain" description="AAA+ ATPase" evidence="1">
    <location>
        <begin position="29"/>
        <end position="274"/>
    </location>
</feature>
<dbReference type="InterPro" id="IPR027785">
    <property type="entry name" value="UvrD-like_helicase_C"/>
</dbReference>
<dbReference type="EMBL" id="JADIMZ010000104">
    <property type="protein sequence ID" value="MBO8433048.1"/>
    <property type="molecule type" value="Genomic_DNA"/>
</dbReference>
<sequence length="596" mass="68404">MDKSGEKEIGRFMGFDEDYLLARSLVEETGQNVFLTGRAGTGKTTFLRELRQRGLKRMLVLAPTGIAAINAGGSTLHSFFQLPFGLYLPGYRRRNRFRLGKDKIELMQKMELMVIDEVSMLRSDLLDEVSGLLQRYRRDRRPFGGVQLLLIGDLQQLAPVVKEDEWAEMKNYYASPYFFDSTALKTAGFQIVELKHVYRQKDREFIGMLEKIRQGILDEDTWNKLSARYIPRFMPSSNEGYVILTTHNYQADKINDANVEALPGAFSVYQAKISGNFPESSFPTWQNLRFKPGAQVMFVKNDAGHRYYNGKIGRISRCEADEVWVESEGEEIRVAPEKWENMRYTIDPETKEIKETSEGSFSQLPLKLAWAITIHKSQGLTFDKVVVDAGRAFAHGQVYVALSRCRSLEGLVLRSPLTQEALAGDKQIEAFLRCADVGCDNWQLGKFKADYQFGLLVEQFDFSAIWKLFQDLRLLAAKFLLKQYPRLAEDIAASEDRFETEIYRVGENFFKELCRLRQADSEQQANRHQKAAVYFSNRLQEIVMPLLSRLKVETNAVVVTKKLEAIQSEMKRLYQEKLRTLALLADCPVFSPADYL</sequence>
<accession>A0A9D9DUQ3</accession>
<name>A0A9D9DUQ3_9BACT</name>
<proteinExistence type="predicted"/>
<dbReference type="GO" id="GO:0003678">
    <property type="term" value="F:DNA helicase activity"/>
    <property type="evidence" value="ECO:0007669"/>
    <property type="project" value="InterPro"/>
</dbReference>
<evidence type="ECO:0000259" key="1">
    <source>
        <dbReference type="SMART" id="SM00382"/>
    </source>
</evidence>
<comment type="caution">
    <text evidence="2">The sequence shown here is derived from an EMBL/GenBank/DDBJ whole genome shotgun (WGS) entry which is preliminary data.</text>
</comment>
<reference evidence="2" key="1">
    <citation type="submission" date="2020-10" db="EMBL/GenBank/DDBJ databases">
        <authorList>
            <person name="Gilroy R."/>
        </authorList>
    </citation>
    <scope>NUCLEOTIDE SEQUENCE</scope>
    <source>
        <strain evidence="2">2889</strain>
    </source>
</reference>
<evidence type="ECO:0000313" key="2">
    <source>
        <dbReference type="EMBL" id="MBO8433048.1"/>
    </source>
</evidence>
<dbReference type="Gene3D" id="2.30.30.940">
    <property type="match status" value="1"/>
</dbReference>
<dbReference type="InterPro" id="IPR010285">
    <property type="entry name" value="DNA_helicase_pif1-like_DEAD"/>
</dbReference>
<dbReference type="SUPFAM" id="SSF52540">
    <property type="entry name" value="P-loop containing nucleoside triphosphate hydrolases"/>
    <property type="match status" value="2"/>
</dbReference>
<dbReference type="Pfam" id="PF13538">
    <property type="entry name" value="UvrD_C_2"/>
    <property type="match status" value="1"/>
</dbReference>
<gene>
    <name evidence="2" type="ORF">IAB08_07125</name>
</gene>